<dbReference type="PROSITE" id="PS51318">
    <property type="entry name" value="TAT"/>
    <property type="match status" value="1"/>
</dbReference>
<evidence type="ECO:0000256" key="7">
    <source>
        <dbReference type="PROSITE-ProRule" id="PRU01379"/>
    </source>
</evidence>
<keyword evidence="10" id="KW-0121">Carboxypeptidase</keyword>
<dbReference type="GO" id="GO:0004181">
    <property type="term" value="F:metallocarboxypeptidase activity"/>
    <property type="evidence" value="ECO:0007669"/>
    <property type="project" value="InterPro"/>
</dbReference>
<dbReference type="PROSITE" id="PS52035">
    <property type="entry name" value="PEPTIDASE_M14"/>
    <property type="match status" value="1"/>
</dbReference>
<organism evidence="10 11">
    <name type="scientific">Nocardioides dokdonensis FR1436</name>
    <dbReference type="NCBI Taxonomy" id="1300347"/>
    <lineage>
        <taxon>Bacteria</taxon>
        <taxon>Bacillati</taxon>
        <taxon>Actinomycetota</taxon>
        <taxon>Actinomycetes</taxon>
        <taxon>Propionibacteriales</taxon>
        <taxon>Nocardioidaceae</taxon>
        <taxon>Nocardioides</taxon>
    </lineage>
</organism>
<keyword evidence="3" id="KW-0645">Protease</keyword>
<evidence type="ECO:0000259" key="9">
    <source>
        <dbReference type="PROSITE" id="PS52035"/>
    </source>
</evidence>
<keyword evidence="6" id="KW-0482">Metalloprotease</keyword>
<accession>A0A1A9GH39</accession>
<reference evidence="10 11" key="1">
    <citation type="submission" date="2016-03" db="EMBL/GenBank/DDBJ databases">
        <title>Complete genome sequence of a soil Actinobacterium, Nocardioides dokdonensis FR1436.</title>
        <authorList>
            <person name="Kwon S.-K."/>
            <person name="Kim K."/>
            <person name="Kim J.F."/>
        </authorList>
    </citation>
    <scope>NUCLEOTIDE SEQUENCE [LARGE SCALE GENOMIC DNA]</scope>
    <source>
        <strain evidence="10 11">FR1436</strain>
    </source>
</reference>
<keyword evidence="11" id="KW-1185">Reference proteome</keyword>
<keyword evidence="8" id="KW-0732">Signal</keyword>
<evidence type="ECO:0000256" key="1">
    <source>
        <dbReference type="ARBA" id="ARBA00001947"/>
    </source>
</evidence>
<dbReference type="SMART" id="SM00631">
    <property type="entry name" value="Zn_pept"/>
    <property type="match status" value="1"/>
</dbReference>
<evidence type="ECO:0000313" key="11">
    <source>
        <dbReference type="Proteomes" id="UP000077868"/>
    </source>
</evidence>
<proteinExistence type="inferred from homology"/>
<dbReference type="GO" id="GO:0005615">
    <property type="term" value="C:extracellular space"/>
    <property type="evidence" value="ECO:0007669"/>
    <property type="project" value="TreeGrafter"/>
</dbReference>
<dbReference type="AlphaFoldDB" id="A0A1A9GH39"/>
<evidence type="ECO:0000256" key="6">
    <source>
        <dbReference type="ARBA" id="ARBA00023049"/>
    </source>
</evidence>
<keyword evidence="5" id="KW-0862">Zinc</keyword>
<dbReference type="EC" id="3.4.17.18" evidence="10"/>
<dbReference type="Proteomes" id="UP000077868">
    <property type="component" value="Chromosome"/>
</dbReference>
<dbReference type="EMBL" id="CP015079">
    <property type="protein sequence ID" value="ANH37376.1"/>
    <property type="molecule type" value="Genomic_DNA"/>
</dbReference>
<dbReference type="RefSeq" id="WP_084527141.1">
    <property type="nucleotide sequence ID" value="NZ_CP015079.1"/>
</dbReference>
<evidence type="ECO:0000256" key="4">
    <source>
        <dbReference type="ARBA" id="ARBA00022801"/>
    </source>
</evidence>
<keyword evidence="4 10" id="KW-0378">Hydrolase</keyword>
<feature type="active site" description="Proton donor/acceptor" evidence="7">
    <location>
        <position position="460"/>
    </location>
</feature>
<sequence length="734" mass="78836">MTRRPRPVRSSSPGRRRVAGLATLAALAVAAPMAATVGATSAVAAPSAPSVFAPQLVLVDTPDRSDRLRLQKLGLDLTEHAGRDYIEVLLHSTADRDVLREHGFTYDVRIANLVERGVEIAELNEAYAASVDVSPLPSGRDTYRTLADYDADMTALAGKYPGHVRMFDLANPTLDGNTVHAVEIGADVDRKASGKPTFLLMGLHHAREWPSGELAMEFATDLATSFGKDKQITRMLKKARVLVVPVVNPDGFDLSRTDGEYVDLRALNGADPLGGTGSVLATPGQAYKRKNCRVIDGQDIPDGSCRATLTSPGGFGLGVDLNRNYGGFWGGPGAAGPVPPPGEVEAGVLDPTYRGASAFSEPETQNIQTLVRERQVTMMISNHTFSNLVLRPNGVAPTTIGPDGDPVGNAPDEKALKALGAEMTKQNGYTNQNSWQLYDTTGTTEDWSYNATAGFGYTFEIGPNEFHPPFPEVVDEYLGAGDYQGRGNRAAYLIALQHAIDTSQHGVLKGKAPKGAVLRLSKQFESPTWESSFDDFLDSSITVGRKGRFSWVVNPSTRPLMESRVIDRLADEPFAGETFEGGPTEPVIGSVDHEYVATRDSAVLRVNLDWPTPDDFDLTVYRKDASGELVEVGSSGNAPGAKEEVQVPDAPAGTYVIRVLNYASVSPTYTVEVGQFKATQAQTEGGRESYTLTCETKGRTTGAASAKPKSGSAAKKIFIDRGQVKKMNLKRLCR</sequence>
<dbReference type="Gene3D" id="3.40.630.10">
    <property type="entry name" value="Zn peptidases"/>
    <property type="match status" value="1"/>
</dbReference>
<evidence type="ECO:0000256" key="2">
    <source>
        <dbReference type="ARBA" id="ARBA00005988"/>
    </source>
</evidence>
<dbReference type="GO" id="GO:0006508">
    <property type="term" value="P:proteolysis"/>
    <property type="evidence" value="ECO:0007669"/>
    <property type="project" value="UniProtKB-KW"/>
</dbReference>
<dbReference type="PANTHER" id="PTHR11705:SF143">
    <property type="entry name" value="SLL0236 PROTEIN"/>
    <property type="match status" value="1"/>
</dbReference>
<comment type="cofactor">
    <cofactor evidence="1">
        <name>Zn(2+)</name>
        <dbReference type="ChEBI" id="CHEBI:29105"/>
    </cofactor>
</comment>
<dbReference type="Gene3D" id="2.60.120.380">
    <property type="match status" value="1"/>
</dbReference>
<evidence type="ECO:0000256" key="3">
    <source>
        <dbReference type="ARBA" id="ARBA00022670"/>
    </source>
</evidence>
<dbReference type="InterPro" id="IPR000834">
    <property type="entry name" value="Peptidase_M14"/>
</dbReference>
<evidence type="ECO:0000313" key="10">
    <source>
        <dbReference type="EMBL" id="ANH37376.1"/>
    </source>
</evidence>
<dbReference type="PANTHER" id="PTHR11705">
    <property type="entry name" value="PROTEASE FAMILY M14 CARBOXYPEPTIDASE A,B"/>
    <property type="match status" value="1"/>
</dbReference>
<dbReference type="InterPro" id="IPR006311">
    <property type="entry name" value="TAT_signal"/>
</dbReference>
<feature type="signal peptide" evidence="8">
    <location>
        <begin position="1"/>
        <end position="44"/>
    </location>
</feature>
<feature type="chain" id="PRO_5008388227" evidence="8">
    <location>
        <begin position="45"/>
        <end position="734"/>
    </location>
</feature>
<dbReference type="KEGG" id="ndk:I601_0933"/>
<evidence type="ECO:0000256" key="5">
    <source>
        <dbReference type="ARBA" id="ARBA00022833"/>
    </source>
</evidence>
<comment type="similarity">
    <text evidence="2 7">Belongs to the peptidase M14 family.</text>
</comment>
<dbReference type="PATRIC" id="fig|1300347.3.peg.931"/>
<dbReference type="STRING" id="1300347.I601_0933"/>
<protein>
    <submittedName>
        <fullName evidence="10">Carboxypeptidase T</fullName>
        <ecNumber evidence="10">3.4.17.18</ecNumber>
    </submittedName>
</protein>
<evidence type="ECO:0000256" key="8">
    <source>
        <dbReference type="SAM" id="SignalP"/>
    </source>
</evidence>
<dbReference type="SUPFAM" id="SSF53187">
    <property type="entry name" value="Zn-dependent exopeptidases"/>
    <property type="match status" value="1"/>
</dbReference>
<dbReference type="Pfam" id="PF00246">
    <property type="entry name" value="Peptidase_M14"/>
    <property type="match status" value="1"/>
</dbReference>
<dbReference type="OrthoDB" id="5240362at2"/>
<name>A0A1A9GH39_9ACTN</name>
<gene>
    <name evidence="10" type="primary">cpt</name>
    <name evidence="10" type="ORF">I601_0933</name>
</gene>
<dbReference type="GO" id="GO:0008270">
    <property type="term" value="F:zinc ion binding"/>
    <property type="evidence" value="ECO:0007669"/>
    <property type="project" value="InterPro"/>
</dbReference>
<feature type="domain" description="Peptidase M14" evidence="9">
    <location>
        <begin position="142"/>
        <end position="485"/>
    </location>
</feature>